<dbReference type="Pfam" id="PF00651">
    <property type="entry name" value="BTB"/>
    <property type="match status" value="1"/>
</dbReference>
<feature type="compositionally biased region" description="Basic and acidic residues" evidence="2">
    <location>
        <begin position="215"/>
        <end position="239"/>
    </location>
</feature>
<dbReference type="InterPro" id="IPR000210">
    <property type="entry name" value="BTB/POZ_dom"/>
</dbReference>
<evidence type="ECO:0000313" key="4">
    <source>
        <dbReference type="EMBL" id="KAJ6227252.1"/>
    </source>
</evidence>
<dbReference type="PANTHER" id="PTHR45982">
    <property type="entry name" value="REGULATOR OF CHROMOSOME CONDENSATION"/>
    <property type="match status" value="1"/>
</dbReference>
<evidence type="ECO:0000256" key="2">
    <source>
        <dbReference type="SAM" id="MobiDB-lite"/>
    </source>
</evidence>
<dbReference type="InterPro" id="IPR000408">
    <property type="entry name" value="Reg_chr_condens"/>
</dbReference>
<dbReference type="InterPro" id="IPR009091">
    <property type="entry name" value="RCC1/BLIP-II"/>
</dbReference>
<dbReference type="Gene3D" id="3.30.710.10">
    <property type="entry name" value="Potassium Channel Kv1.1, Chain A"/>
    <property type="match status" value="1"/>
</dbReference>
<dbReference type="PROSITE" id="PS50097">
    <property type="entry name" value="BTB"/>
    <property type="match status" value="1"/>
</dbReference>
<evidence type="ECO:0000313" key="5">
    <source>
        <dbReference type="Proteomes" id="UP001150062"/>
    </source>
</evidence>
<dbReference type="PANTHER" id="PTHR45982:SF1">
    <property type="entry name" value="REGULATOR OF CHROMOSOME CONDENSATION"/>
    <property type="match status" value="1"/>
</dbReference>
<gene>
    <name evidence="4" type="ORF">M0813_09832</name>
</gene>
<dbReference type="PROSITE" id="PS50012">
    <property type="entry name" value="RCC1_3"/>
    <property type="match status" value="1"/>
</dbReference>
<evidence type="ECO:0000256" key="1">
    <source>
        <dbReference type="PROSITE-ProRule" id="PRU00235"/>
    </source>
</evidence>
<name>A0ABQ8X5J0_9EUKA</name>
<dbReference type="EMBL" id="JAOAOG010000336">
    <property type="protein sequence ID" value="KAJ6227252.1"/>
    <property type="molecule type" value="Genomic_DNA"/>
</dbReference>
<feature type="compositionally biased region" description="Basic residues" evidence="2">
    <location>
        <begin position="240"/>
        <end position="250"/>
    </location>
</feature>
<dbReference type="InterPro" id="IPR051553">
    <property type="entry name" value="Ran_GTPase-activating"/>
</dbReference>
<dbReference type="CDD" id="cd18186">
    <property type="entry name" value="BTB_POZ_ZBTB_KLHL-like"/>
    <property type="match status" value="1"/>
</dbReference>
<comment type="caution">
    <text evidence="4">The sequence shown here is derived from an EMBL/GenBank/DDBJ whole genome shotgun (WGS) entry which is preliminary data.</text>
</comment>
<dbReference type="Proteomes" id="UP001150062">
    <property type="component" value="Unassembled WGS sequence"/>
</dbReference>
<reference evidence="4" key="1">
    <citation type="submission" date="2022-08" db="EMBL/GenBank/DDBJ databases">
        <title>Novel sulfate-reducing endosymbionts in the free-living metamonad Anaeramoeba.</title>
        <authorList>
            <person name="Jerlstrom-Hultqvist J."/>
            <person name="Cepicka I."/>
            <person name="Gallot-Lavallee L."/>
            <person name="Salas-Leiva D."/>
            <person name="Curtis B.A."/>
            <person name="Zahonova K."/>
            <person name="Pipaliya S."/>
            <person name="Dacks J."/>
            <person name="Roger A.J."/>
        </authorList>
    </citation>
    <scope>NUCLEOTIDE SEQUENCE</scope>
    <source>
        <strain evidence="4">Schooner1</strain>
    </source>
</reference>
<feature type="repeat" description="RCC1" evidence="1">
    <location>
        <begin position="267"/>
        <end position="319"/>
    </location>
</feature>
<feature type="region of interest" description="Disordered" evidence="2">
    <location>
        <begin position="200"/>
        <end position="253"/>
    </location>
</feature>
<proteinExistence type="predicted"/>
<accession>A0ABQ8X5J0</accession>
<keyword evidence="5" id="KW-1185">Reference proteome</keyword>
<dbReference type="Gene3D" id="2.130.10.30">
    <property type="entry name" value="Regulator of chromosome condensation 1/beta-lactamase-inhibitor protein II"/>
    <property type="match status" value="2"/>
</dbReference>
<sequence length="637" mass="75040">MELYNYYFGEDDPSFLTDKSSNYPKPTPFIKFPYIVDMVISTQHKILFQLNSRELILFEETNTKKIQLVQNEKIKKVLVGGRNFMILSESGNVYSLGTENGRCQLPFADPENCSLEKLRLIPFFPDNDLFVIDFVLGMHSSYYLCKGGKLYGSGSNQRNQLSSTKCETQKTHTMPILLDENVKGIFSGPMSNCFFYTKHSKSKNENENDEENEQEKEKENYKENEKDQQEKKTEKEKEKEKKKKKEKRKEKKENIENKEIEIEKTDLKLYAIGRNFEGQLGLGHCEDLQQGKEVKLPFDCSNILDIQPSMFHSILLTKQGETYSTGKGIVNGQMQKCTTFKRIPQLMKKRVVQIGLGSIQSLALTEDNEIYFWTGVEYHPNLPFNKKCEPRIPQKINLPSIQPKHQIKITCGSRICFVYHKRKNPLINDFEQLLKNQFFSDKKIQNIKCHKFLIECRLKCKFKTIKKILSEYPLKIVQDFLDYIYTDFIHISNHETFQEVFKLLNMNFPPQNTLEQDLLDLYNDNKSKDFSIIVTEKKKRKQIERPVKVHKLILFARSGLFREMFQNIDPNINQIHDYSEKSKETIEILIKYLYTENIFFKNKKINKKFIKELENAHDYYQLNQFSLLPHLLKKGKK</sequence>
<feature type="domain" description="BTB" evidence="3">
    <location>
        <begin position="528"/>
        <end position="602"/>
    </location>
</feature>
<dbReference type="SUPFAM" id="SSF50985">
    <property type="entry name" value="RCC1/BLIP-II"/>
    <property type="match status" value="1"/>
</dbReference>
<dbReference type="SUPFAM" id="SSF54695">
    <property type="entry name" value="POZ domain"/>
    <property type="match status" value="1"/>
</dbReference>
<protein>
    <recommendedName>
        <fullName evidence="3">BTB domain-containing protein</fullName>
    </recommendedName>
</protein>
<dbReference type="InterPro" id="IPR011333">
    <property type="entry name" value="SKP1/BTB/POZ_sf"/>
</dbReference>
<evidence type="ECO:0000259" key="3">
    <source>
        <dbReference type="PROSITE" id="PS50097"/>
    </source>
</evidence>
<organism evidence="4 5">
    <name type="scientific">Anaeramoeba flamelloides</name>
    <dbReference type="NCBI Taxonomy" id="1746091"/>
    <lineage>
        <taxon>Eukaryota</taxon>
        <taxon>Metamonada</taxon>
        <taxon>Anaeramoebidae</taxon>
        <taxon>Anaeramoeba</taxon>
    </lineage>
</organism>